<dbReference type="AlphaFoldDB" id="A0ABD0LMT0"/>
<feature type="domain" description="Cadherin" evidence="14">
    <location>
        <begin position="499"/>
        <end position="607"/>
    </location>
</feature>
<dbReference type="GO" id="GO:0005886">
    <property type="term" value="C:plasma membrane"/>
    <property type="evidence" value="ECO:0007669"/>
    <property type="project" value="UniProtKB-SubCell"/>
</dbReference>
<dbReference type="InterPro" id="IPR020894">
    <property type="entry name" value="Cadherin_CS"/>
</dbReference>
<evidence type="ECO:0000256" key="8">
    <source>
        <dbReference type="ARBA" id="ARBA00022989"/>
    </source>
</evidence>
<sequence>MRDFEMSITRMFRSRIGVEARAMEWQSACRVVLVTLLVCVSLCPGLARGQEEILSYKITEQSEIGAFVGNVARDSELYSSFSQDEFQQLQYSISTQTAKFTIDENTSTIRTGQVLDREKECEFNAPSEACEMEFDVGVYQRDETRDQYDLIMIVHITVILEDINDNSPIFPNAVVPLSVPESVPIGHVLLTSGAIDADTGPNNSIQKYELKPDNGVFRLQVMTSVDGMSSDLGIVVQQKLDREVQSTYRLQVIATDGGFPQRSGSVNITINVQDVNDNAPRFSQAVFNVTVNEDSTVNVPIVRLLATDPDNAQNGALSFSFSSRTSPKIRDQFAVDQSTGDVILIKPLDFEKDRRLQFMVEVRDHGSPPQQAQAAVIIHVADVNDNAPQIDITLPPGGTNIAESIEVGSFIAHVSLSDEDSGRNGEISCEVTNKHFRLERFSSTSYIYKILLEQSLDYETARHHIVNVSCRDNGDPPLYNSSVFTIHVRDENDNAPIFTKTEYHISVRENREPGRFVYQLIAMDPDTLENGNVSYTLLDNPETAFTIDPVSGILRATKRFDRETRSSYRLVVEAKDRGIPSMSSSAVVVVDIDDVNDSPTHFALPHFDFTVEEGRPKGTVVDTLSVVDLDDLALGQLQFSFLPEFLPPPEFDIDVYTGTITTTRPLDREATVNVYEFTVFVVDAENVHFNDTASVRVTVTDTNDHAPNISFPTRSNNTVRVAYTLAPGSVICKVEATDADQEENGSLTYSIESGDTLDMFFMNGISGELILARRVQPNEADTYQLLISVQDSGHVVQMTTRANLNVIVSLSNGTSLGLGGRADHNVAIVVTLVCVTVALALAVLATICIIRRIDRERKHHSSAKMEEQNIYKQETLPPASVEEKTPHMENYENEIEKLKRKIKRELSFVGDDDTDALDSSSMTNGTSSFSTFKKTSSGSTMDHKLLSVSFFVLCGFWFVRLRLCDCFLVCVGQRL</sequence>
<dbReference type="Gene3D" id="2.60.40.60">
    <property type="entry name" value="Cadherins"/>
    <property type="match status" value="7"/>
</dbReference>
<feature type="domain" description="Cadherin" evidence="14">
    <location>
        <begin position="603"/>
        <end position="709"/>
    </location>
</feature>
<evidence type="ECO:0000256" key="11">
    <source>
        <dbReference type="PROSITE-ProRule" id="PRU00043"/>
    </source>
</evidence>
<feature type="domain" description="Cadherin" evidence="14">
    <location>
        <begin position="171"/>
        <end position="282"/>
    </location>
</feature>
<dbReference type="SUPFAM" id="SSF49313">
    <property type="entry name" value="Cadherin-like"/>
    <property type="match status" value="7"/>
</dbReference>
<evidence type="ECO:0000313" key="15">
    <source>
        <dbReference type="EMBL" id="KAK7500566.1"/>
    </source>
</evidence>
<dbReference type="FunFam" id="2.60.40.60:FF:000002">
    <property type="entry name" value="Protocadherin alpha 2"/>
    <property type="match status" value="1"/>
</dbReference>
<feature type="domain" description="Cadherin" evidence="14">
    <location>
        <begin position="713"/>
        <end position="818"/>
    </location>
</feature>
<protein>
    <recommendedName>
        <fullName evidence="14">Cadherin domain-containing protein</fullName>
    </recommendedName>
</protein>
<organism evidence="15 16">
    <name type="scientific">Batillaria attramentaria</name>
    <dbReference type="NCBI Taxonomy" id="370345"/>
    <lineage>
        <taxon>Eukaryota</taxon>
        <taxon>Metazoa</taxon>
        <taxon>Spiralia</taxon>
        <taxon>Lophotrochozoa</taxon>
        <taxon>Mollusca</taxon>
        <taxon>Gastropoda</taxon>
        <taxon>Caenogastropoda</taxon>
        <taxon>Sorbeoconcha</taxon>
        <taxon>Cerithioidea</taxon>
        <taxon>Batillariidae</taxon>
        <taxon>Batillaria</taxon>
    </lineage>
</organism>
<feature type="domain" description="Cadherin" evidence="14">
    <location>
        <begin position="283"/>
        <end position="390"/>
    </location>
</feature>
<dbReference type="InterPro" id="IPR050174">
    <property type="entry name" value="Protocadherin/Cadherin-CA"/>
</dbReference>
<feature type="transmembrane region" description="Helical" evidence="13">
    <location>
        <begin position="826"/>
        <end position="850"/>
    </location>
</feature>
<keyword evidence="10" id="KW-0325">Glycoprotein</keyword>
<evidence type="ECO:0000256" key="9">
    <source>
        <dbReference type="ARBA" id="ARBA00023136"/>
    </source>
</evidence>
<evidence type="ECO:0000256" key="10">
    <source>
        <dbReference type="ARBA" id="ARBA00023180"/>
    </source>
</evidence>
<comment type="subcellular location">
    <subcellularLocation>
        <location evidence="1">Cell membrane</location>
        <topology evidence="1">Single-pass type I membrane protein</topology>
    </subcellularLocation>
</comment>
<name>A0ABD0LMT0_9CAEN</name>
<evidence type="ECO:0000256" key="12">
    <source>
        <dbReference type="SAM" id="Coils"/>
    </source>
</evidence>
<dbReference type="Proteomes" id="UP001519460">
    <property type="component" value="Unassembled WGS sequence"/>
</dbReference>
<evidence type="ECO:0000256" key="6">
    <source>
        <dbReference type="ARBA" id="ARBA00022837"/>
    </source>
</evidence>
<feature type="domain" description="Cadherin" evidence="14">
    <location>
        <begin position="393"/>
        <end position="498"/>
    </location>
</feature>
<feature type="coiled-coil region" evidence="12">
    <location>
        <begin position="881"/>
        <end position="908"/>
    </location>
</feature>
<reference evidence="15 16" key="1">
    <citation type="journal article" date="2023" name="Sci. Data">
        <title>Genome assembly of the Korean intertidal mud-creeper Batillaria attramentaria.</title>
        <authorList>
            <person name="Patra A.K."/>
            <person name="Ho P.T."/>
            <person name="Jun S."/>
            <person name="Lee S.J."/>
            <person name="Kim Y."/>
            <person name="Won Y.J."/>
        </authorList>
    </citation>
    <scope>NUCLEOTIDE SEQUENCE [LARGE SCALE GENOMIC DNA]</scope>
    <source>
        <strain evidence="15">Wonlab-2016</strain>
    </source>
</reference>
<dbReference type="FunFam" id="2.60.40.60:FF:000007">
    <property type="entry name" value="Protocadherin alpha 2"/>
    <property type="match status" value="1"/>
</dbReference>
<comment type="caution">
    <text evidence="15">The sequence shown here is derived from an EMBL/GenBank/DDBJ whole genome shotgun (WGS) entry which is preliminary data.</text>
</comment>
<dbReference type="InterPro" id="IPR015919">
    <property type="entry name" value="Cadherin-like_sf"/>
</dbReference>
<evidence type="ECO:0000256" key="1">
    <source>
        <dbReference type="ARBA" id="ARBA00004251"/>
    </source>
</evidence>
<keyword evidence="8 13" id="KW-1133">Transmembrane helix</keyword>
<proteinExistence type="predicted"/>
<dbReference type="GO" id="GO:0007155">
    <property type="term" value="P:cell adhesion"/>
    <property type="evidence" value="ECO:0007669"/>
    <property type="project" value="UniProtKB-KW"/>
</dbReference>
<evidence type="ECO:0000259" key="14">
    <source>
        <dbReference type="PROSITE" id="PS50268"/>
    </source>
</evidence>
<dbReference type="Pfam" id="PF08266">
    <property type="entry name" value="Cadherin_2"/>
    <property type="match status" value="1"/>
</dbReference>
<keyword evidence="9 13" id="KW-0472">Membrane</keyword>
<dbReference type="Pfam" id="PF00028">
    <property type="entry name" value="Cadherin"/>
    <property type="match status" value="6"/>
</dbReference>
<dbReference type="CDD" id="cd11304">
    <property type="entry name" value="Cadherin_repeat"/>
    <property type="match status" value="7"/>
</dbReference>
<keyword evidence="3 13" id="KW-0812">Transmembrane</keyword>
<gene>
    <name evidence="15" type="ORF">BaRGS_00008141</name>
</gene>
<accession>A0ABD0LMT0</accession>
<dbReference type="SMART" id="SM00112">
    <property type="entry name" value="CA"/>
    <property type="match status" value="7"/>
</dbReference>
<keyword evidence="2" id="KW-1003">Cell membrane</keyword>
<dbReference type="PRINTS" id="PR00205">
    <property type="entry name" value="CADHERIN"/>
</dbReference>
<dbReference type="PANTHER" id="PTHR24028">
    <property type="entry name" value="CADHERIN-87A"/>
    <property type="match status" value="1"/>
</dbReference>
<dbReference type="FunFam" id="2.60.40.60:FF:000092">
    <property type="entry name" value="Protocadherin 8"/>
    <property type="match status" value="1"/>
</dbReference>
<evidence type="ECO:0000256" key="5">
    <source>
        <dbReference type="ARBA" id="ARBA00022737"/>
    </source>
</evidence>
<keyword evidence="16" id="KW-1185">Reference proteome</keyword>
<evidence type="ECO:0000256" key="13">
    <source>
        <dbReference type="SAM" id="Phobius"/>
    </source>
</evidence>
<dbReference type="FunFam" id="2.60.40.60:FF:000020">
    <property type="entry name" value="Dachsous cadherin-related 1b"/>
    <property type="match status" value="1"/>
</dbReference>
<evidence type="ECO:0000256" key="7">
    <source>
        <dbReference type="ARBA" id="ARBA00022889"/>
    </source>
</evidence>
<dbReference type="PROSITE" id="PS00232">
    <property type="entry name" value="CADHERIN_1"/>
    <property type="match status" value="4"/>
</dbReference>
<dbReference type="EMBL" id="JACVVK020000036">
    <property type="protein sequence ID" value="KAK7500566.1"/>
    <property type="molecule type" value="Genomic_DNA"/>
</dbReference>
<keyword evidence="12" id="KW-0175">Coiled coil</keyword>
<dbReference type="InterPro" id="IPR002126">
    <property type="entry name" value="Cadherin-like_dom"/>
</dbReference>
<keyword evidence="6 11" id="KW-0106">Calcium</keyword>
<evidence type="ECO:0000256" key="3">
    <source>
        <dbReference type="ARBA" id="ARBA00022692"/>
    </source>
</evidence>
<keyword evidence="4" id="KW-0732">Signal</keyword>
<keyword evidence="5" id="KW-0677">Repeat</keyword>
<dbReference type="InterPro" id="IPR013164">
    <property type="entry name" value="Cadherin_N"/>
</dbReference>
<keyword evidence="7" id="KW-0130">Cell adhesion</keyword>
<dbReference type="GO" id="GO:0005509">
    <property type="term" value="F:calcium ion binding"/>
    <property type="evidence" value="ECO:0007669"/>
    <property type="project" value="UniProtKB-UniRule"/>
</dbReference>
<evidence type="ECO:0000256" key="2">
    <source>
        <dbReference type="ARBA" id="ARBA00022475"/>
    </source>
</evidence>
<dbReference type="PANTHER" id="PTHR24028:SF146">
    <property type="entry name" value="CADHERIN 96CB, ISOFORM D-RELATED"/>
    <property type="match status" value="1"/>
</dbReference>
<evidence type="ECO:0000256" key="4">
    <source>
        <dbReference type="ARBA" id="ARBA00022729"/>
    </source>
</evidence>
<evidence type="ECO:0000313" key="16">
    <source>
        <dbReference type="Proteomes" id="UP001519460"/>
    </source>
</evidence>
<dbReference type="PROSITE" id="PS50268">
    <property type="entry name" value="CADHERIN_2"/>
    <property type="match status" value="7"/>
</dbReference>
<feature type="domain" description="Cadherin" evidence="14">
    <location>
        <begin position="50"/>
        <end position="170"/>
    </location>
</feature>